<feature type="region of interest" description="Disordered" evidence="1">
    <location>
        <begin position="1"/>
        <end position="42"/>
    </location>
</feature>
<evidence type="ECO:0000313" key="3">
    <source>
        <dbReference type="EMBL" id="MFC1435346.1"/>
    </source>
</evidence>
<protein>
    <recommendedName>
        <fullName evidence="2">DUF8175 domain-containing protein</fullName>
    </recommendedName>
</protein>
<feature type="region of interest" description="Disordered" evidence="1">
    <location>
        <begin position="193"/>
        <end position="226"/>
    </location>
</feature>
<dbReference type="InterPro" id="IPR058488">
    <property type="entry name" value="DUF8175"/>
</dbReference>
<proteinExistence type="predicted"/>
<dbReference type="EMBL" id="JBHEZY010000018">
    <property type="protein sequence ID" value="MFC1435346.1"/>
    <property type="molecule type" value="Genomic_DNA"/>
</dbReference>
<accession>A0ABV6XAQ5</accession>
<evidence type="ECO:0000256" key="1">
    <source>
        <dbReference type="SAM" id="MobiDB-lite"/>
    </source>
</evidence>
<feature type="domain" description="DUF8175" evidence="2">
    <location>
        <begin position="17"/>
        <end position="193"/>
    </location>
</feature>
<reference evidence="3 4" key="1">
    <citation type="submission" date="2024-09" db="EMBL/GenBank/DDBJ databases">
        <authorList>
            <person name="Lee S.D."/>
        </authorList>
    </citation>
    <scope>NUCLEOTIDE SEQUENCE [LARGE SCALE GENOMIC DNA]</scope>
    <source>
        <strain evidence="3 4">N1-3</strain>
    </source>
</reference>
<evidence type="ECO:0000313" key="4">
    <source>
        <dbReference type="Proteomes" id="UP001592530"/>
    </source>
</evidence>
<gene>
    <name evidence="3" type="ORF">ACEZDB_32370</name>
</gene>
<feature type="compositionally biased region" description="Low complexity" evidence="1">
    <location>
        <begin position="8"/>
        <end position="24"/>
    </location>
</feature>
<name>A0ABV6XAQ5_9ACTN</name>
<dbReference type="Pfam" id="PF26526">
    <property type="entry name" value="DUF8175"/>
    <property type="match status" value="1"/>
</dbReference>
<feature type="compositionally biased region" description="Polar residues" evidence="1">
    <location>
        <begin position="193"/>
        <end position="208"/>
    </location>
</feature>
<dbReference type="Proteomes" id="UP001592530">
    <property type="component" value="Unassembled WGS sequence"/>
</dbReference>
<sequence length="226" mass="23545">MALVVNLTKSTPSSDTRSSPTDPTQSASQSTLPVPVAGGDPGTATQRIVSGVPVGYPHTQAGAVQAAVNYELARSSAAYFTNPSARHKILDAMATAESRAQLIKNDDTGMNHVLVAMGINSGNTNTLVARAAALGTKTDSYSDQVATVEVWMAGIIGTTGDSAPLPVSASWTTYTLTLQWENTDWKLATLSSVDGPTPLDTGTDNPSSVGDFRTANEQFKEPPYVG</sequence>
<evidence type="ECO:0000259" key="2">
    <source>
        <dbReference type="Pfam" id="PF26526"/>
    </source>
</evidence>
<organism evidence="3 4">
    <name type="scientific">Streptacidiphilus alkalitolerans</name>
    <dbReference type="NCBI Taxonomy" id="3342712"/>
    <lineage>
        <taxon>Bacteria</taxon>
        <taxon>Bacillati</taxon>
        <taxon>Actinomycetota</taxon>
        <taxon>Actinomycetes</taxon>
        <taxon>Kitasatosporales</taxon>
        <taxon>Streptomycetaceae</taxon>
        <taxon>Streptacidiphilus</taxon>
    </lineage>
</organism>
<comment type="caution">
    <text evidence="3">The sequence shown here is derived from an EMBL/GenBank/DDBJ whole genome shotgun (WGS) entry which is preliminary data.</text>
</comment>